<accession>D6Z9U9</accession>
<proteinExistence type="inferred from homology"/>
<evidence type="ECO:0000256" key="8">
    <source>
        <dbReference type="SAM" id="Phobius"/>
    </source>
</evidence>
<feature type="transmembrane region" description="Helical" evidence="8">
    <location>
        <begin position="182"/>
        <end position="200"/>
    </location>
</feature>
<feature type="transmembrane region" description="Helical" evidence="8">
    <location>
        <begin position="453"/>
        <end position="472"/>
    </location>
</feature>
<keyword evidence="6 8" id="KW-0472">Membrane</keyword>
<evidence type="ECO:0000256" key="3">
    <source>
        <dbReference type="ARBA" id="ARBA00022448"/>
    </source>
</evidence>
<dbReference type="GO" id="GO:0005886">
    <property type="term" value="C:plasma membrane"/>
    <property type="evidence" value="ECO:0007669"/>
    <property type="project" value="TreeGrafter"/>
</dbReference>
<evidence type="ECO:0000256" key="5">
    <source>
        <dbReference type="ARBA" id="ARBA00022989"/>
    </source>
</evidence>
<comment type="subcellular location">
    <subcellularLocation>
        <location evidence="1">Membrane</location>
        <topology evidence="1">Multi-pass membrane protein</topology>
    </subcellularLocation>
</comment>
<feature type="transmembrane region" description="Helical" evidence="8">
    <location>
        <begin position="265"/>
        <end position="293"/>
    </location>
</feature>
<dbReference type="CDD" id="cd10322">
    <property type="entry name" value="SLC5sbd"/>
    <property type="match status" value="1"/>
</dbReference>
<gene>
    <name evidence="9" type="ordered locus">Srot_2167</name>
</gene>
<feature type="transmembrane region" description="Helical" evidence="8">
    <location>
        <begin position="229"/>
        <end position="253"/>
    </location>
</feature>
<name>D6Z9U9_SEGRD</name>
<dbReference type="KEGG" id="srt:Srot_2167"/>
<dbReference type="Gene3D" id="1.20.1730.10">
    <property type="entry name" value="Sodium/glucose cotransporter"/>
    <property type="match status" value="1"/>
</dbReference>
<dbReference type="InterPro" id="IPR038377">
    <property type="entry name" value="Na/Glc_symporter_sf"/>
</dbReference>
<dbReference type="Pfam" id="PF00474">
    <property type="entry name" value="SSF"/>
    <property type="match status" value="1"/>
</dbReference>
<dbReference type="PANTHER" id="PTHR48086:SF8">
    <property type="entry name" value="MONOCARBOXYLIC ACID PERMEASE"/>
    <property type="match status" value="1"/>
</dbReference>
<comment type="similarity">
    <text evidence="2 7">Belongs to the sodium:solute symporter (SSF) (TC 2.A.21) family.</text>
</comment>
<dbReference type="STRING" id="640132.Srot_2167"/>
<reference evidence="9 10" key="1">
    <citation type="journal article" date="2010" name="Stand. Genomic Sci.">
        <title>Complete genome sequence of Segniliparus rotundus type strain (CDC 1076).</title>
        <authorList>
            <person name="Sikorski J."/>
            <person name="Lapidus A."/>
            <person name="Copeland A."/>
            <person name="Misra M."/>
            <person name="Glavina Del Rio T."/>
            <person name="Nolan M."/>
            <person name="Lucas S."/>
            <person name="Chen F."/>
            <person name="Tice H."/>
            <person name="Cheng J.F."/>
            <person name="Jando M."/>
            <person name="Schneider S."/>
            <person name="Bruce D."/>
            <person name="Goodwin L."/>
            <person name="Pitluck S."/>
            <person name="Liolios K."/>
            <person name="Mikhailova N."/>
            <person name="Pati A."/>
            <person name="Ivanova N."/>
            <person name="Mavromatis K."/>
            <person name="Chen A."/>
            <person name="Palaniappan K."/>
            <person name="Chertkov O."/>
            <person name="Land M."/>
            <person name="Hauser L."/>
            <person name="Chang Y.J."/>
            <person name="Jeffries C.D."/>
            <person name="Brettin T."/>
            <person name="Detter J.C."/>
            <person name="Han C."/>
            <person name="Rohde M."/>
            <person name="Goker M."/>
            <person name="Bristow J."/>
            <person name="Eisen J.A."/>
            <person name="Markowitz V."/>
            <person name="Hugenholtz P."/>
            <person name="Kyrpides N.C."/>
            <person name="Klenk H.P."/>
        </authorList>
    </citation>
    <scope>NUCLEOTIDE SEQUENCE [LARGE SCALE GENOMIC DNA]</scope>
    <source>
        <strain evidence="10">ATCC BAA-972 / CDC 1076 / CIP 108378 / DSM 44985 / JCM 13578</strain>
    </source>
</reference>
<feature type="transmembrane region" description="Helical" evidence="8">
    <location>
        <begin position="383"/>
        <end position="406"/>
    </location>
</feature>
<keyword evidence="5 8" id="KW-1133">Transmembrane helix</keyword>
<dbReference type="Proteomes" id="UP000002247">
    <property type="component" value="Chromosome"/>
</dbReference>
<keyword evidence="3" id="KW-0813">Transport</keyword>
<evidence type="ECO:0000256" key="4">
    <source>
        <dbReference type="ARBA" id="ARBA00022692"/>
    </source>
</evidence>
<dbReference type="InterPro" id="IPR050277">
    <property type="entry name" value="Sodium:Solute_Symporter"/>
</dbReference>
<evidence type="ECO:0000256" key="7">
    <source>
        <dbReference type="RuleBase" id="RU362091"/>
    </source>
</evidence>
<dbReference type="PROSITE" id="PS50283">
    <property type="entry name" value="NA_SOLUT_SYMP_3"/>
    <property type="match status" value="1"/>
</dbReference>
<keyword evidence="10" id="KW-1185">Reference proteome</keyword>
<sequence>MLLGTAAAALVAVWLATRRRAKELSEWAVGSRSFGAAMVFVLFAGENFTTFTLLGGAGWAYDKGVAAAYTWCYTPLACVVSYWYLPKIWRYAKKQRAVSQSDYLRLRYDSKALGVLVTLVGVVAMTPYLALQLKGLAIIAHEASHQQIPIAAGVIAGAALVAVYSVLGGLRGAALTSIVKDIAVVIVVLGVGVWLPYHLYGGPGPITRIVAEQHPEHMVLGPERGYGPAWFITTVLLCGLSAHMWPHLFASFFSARSEASLRRTLAAAPLYTVALATTLTIGFAALVTLAPLGKGNEDLAFLRLVAAAAPDPVLGFAGAAGLLTALVPGSVLATTIATSLTRDGYANLRPDASEPELARAAKWLLPIVVAAAAVFALSGGQTIVGLLLAGYSIVAQALPAVVGSVLPRNPFTLEGVVAGLVVGTVMATAAPFVGIDWRHCKAFLPEQLAEVNVGLVALMVNLLVAGLVSLWTRKPRPAAAG</sequence>
<dbReference type="EMBL" id="CP001958">
    <property type="protein sequence ID" value="ADG98619.1"/>
    <property type="molecule type" value="Genomic_DNA"/>
</dbReference>
<feature type="transmembrane region" description="Helical" evidence="8">
    <location>
        <begin position="150"/>
        <end position="170"/>
    </location>
</feature>
<dbReference type="HOGENOM" id="CLU_018808_15_0_11"/>
<dbReference type="InterPro" id="IPR001734">
    <property type="entry name" value="Na/solute_symporter"/>
</dbReference>
<keyword evidence="4 8" id="KW-0812">Transmembrane</keyword>
<feature type="transmembrane region" description="Helical" evidence="8">
    <location>
        <begin position="413"/>
        <end position="433"/>
    </location>
</feature>
<dbReference type="GO" id="GO:0022857">
    <property type="term" value="F:transmembrane transporter activity"/>
    <property type="evidence" value="ECO:0007669"/>
    <property type="project" value="InterPro"/>
</dbReference>
<evidence type="ECO:0000313" key="9">
    <source>
        <dbReference type="EMBL" id="ADG98619.1"/>
    </source>
</evidence>
<dbReference type="eggNOG" id="COG0591">
    <property type="taxonomic scope" value="Bacteria"/>
</dbReference>
<organism evidence="9 10">
    <name type="scientific">Segniliparus rotundus (strain ATCC BAA-972 / CDC 1076 / CIP 108378 / DSM 44985 / JCM 13578)</name>
    <dbReference type="NCBI Taxonomy" id="640132"/>
    <lineage>
        <taxon>Bacteria</taxon>
        <taxon>Bacillati</taxon>
        <taxon>Actinomycetota</taxon>
        <taxon>Actinomycetes</taxon>
        <taxon>Mycobacteriales</taxon>
        <taxon>Segniliparaceae</taxon>
        <taxon>Segniliparus</taxon>
    </lineage>
</organism>
<evidence type="ECO:0000256" key="6">
    <source>
        <dbReference type="ARBA" id="ARBA00023136"/>
    </source>
</evidence>
<feature type="transmembrane region" description="Helical" evidence="8">
    <location>
        <begin position="313"/>
        <end position="340"/>
    </location>
</feature>
<evidence type="ECO:0000256" key="2">
    <source>
        <dbReference type="ARBA" id="ARBA00006434"/>
    </source>
</evidence>
<feature type="transmembrane region" description="Helical" evidence="8">
    <location>
        <begin position="360"/>
        <end position="377"/>
    </location>
</feature>
<feature type="transmembrane region" description="Helical" evidence="8">
    <location>
        <begin position="66"/>
        <end position="85"/>
    </location>
</feature>
<dbReference type="PANTHER" id="PTHR48086">
    <property type="entry name" value="SODIUM/PROLINE SYMPORTER-RELATED"/>
    <property type="match status" value="1"/>
</dbReference>
<evidence type="ECO:0000256" key="1">
    <source>
        <dbReference type="ARBA" id="ARBA00004141"/>
    </source>
</evidence>
<dbReference type="OrthoDB" id="3636885at2"/>
<feature type="transmembrane region" description="Helical" evidence="8">
    <location>
        <begin position="112"/>
        <end position="130"/>
    </location>
</feature>
<protein>
    <submittedName>
        <fullName evidence="9">Na+/solute symporter</fullName>
    </submittedName>
</protein>
<evidence type="ECO:0000313" key="10">
    <source>
        <dbReference type="Proteomes" id="UP000002247"/>
    </source>
</evidence>
<dbReference type="AlphaFoldDB" id="D6Z9U9"/>